<dbReference type="InterPro" id="IPR031475">
    <property type="entry name" value="NBD_C"/>
</dbReference>
<dbReference type="SUPFAM" id="SSF142764">
    <property type="entry name" value="YgbK-like"/>
    <property type="match status" value="1"/>
</dbReference>
<comment type="caution">
    <text evidence="9">The sequence shown here is derived from an EMBL/GenBank/DDBJ whole genome shotgun (WGS) entry which is preliminary data.</text>
</comment>
<gene>
    <name evidence="9" type="ORF">O4U47_04635</name>
</gene>
<accession>A0ABT4TGG3</accession>
<keyword evidence="6" id="KW-0119">Carbohydrate metabolism</keyword>
<evidence type="ECO:0000259" key="7">
    <source>
        <dbReference type="Pfam" id="PF07005"/>
    </source>
</evidence>
<evidence type="ECO:0000256" key="6">
    <source>
        <dbReference type="ARBA" id="ARBA00023277"/>
    </source>
</evidence>
<dbReference type="Pfam" id="PF07005">
    <property type="entry name" value="SBD_N"/>
    <property type="match status" value="1"/>
</dbReference>
<dbReference type="InterPro" id="IPR010737">
    <property type="entry name" value="4-carb_acid_sugar_kinase_N"/>
</dbReference>
<keyword evidence="10" id="KW-1185">Reference proteome</keyword>
<evidence type="ECO:0000256" key="5">
    <source>
        <dbReference type="ARBA" id="ARBA00022840"/>
    </source>
</evidence>
<evidence type="ECO:0000313" key="9">
    <source>
        <dbReference type="EMBL" id="MDA2803789.1"/>
    </source>
</evidence>
<evidence type="ECO:0000259" key="8">
    <source>
        <dbReference type="Pfam" id="PF17042"/>
    </source>
</evidence>
<feature type="domain" description="Four-carbon acid sugar kinase nucleotide binding" evidence="8">
    <location>
        <begin position="249"/>
        <end position="428"/>
    </location>
</feature>
<keyword evidence="2" id="KW-0808">Transferase</keyword>
<dbReference type="Proteomes" id="UP001165685">
    <property type="component" value="Unassembled WGS sequence"/>
</dbReference>
<dbReference type="RefSeq" id="WP_270676266.1">
    <property type="nucleotide sequence ID" value="NZ_JAQFWP010000005.1"/>
</dbReference>
<dbReference type="InterPro" id="IPR042213">
    <property type="entry name" value="NBD_C_sf"/>
</dbReference>
<evidence type="ECO:0000313" key="10">
    <source>
        <dbReference type="Proteomes" id="UP001165685"/>
    </source>
</evidence>
<dbReference type="EMBL" id="JAQFWP010000005">
    <property type="protein sequence ID" value="MDA2803789.1"/>
    <property type="molecule type" value="Genomic_DNA"/>
</dbReference>
<dbReference type="InterPro" id="IPR037051">
    <property type="entry name" value="4-carb_acid_sugar_kinase_N_sf"/>
</dbReference>
<evidence type="ECO:0000256" key="3">
    <source>
        <dbReference type="ARBA" id="ARBA00022741"/>
    </source>
</evidence>
<keyword evidence="4 9" id="KW-0418">Kinase</keyword>
<evidence type="ECO:0000256" key="4">
    <source>
        <dbReference type="ARBA" id="ARBA00022777"/>
    </source>
</evidence>
<keyword evidence="5" id="KW-0067">ATP-binding</keyword>
<organism evidence="9 10">
    <name type="scientific">Nocardiopsis suaedae</name>
    <dbReference type="NCBI Taxonomy" id="3018444"/>
    <lineage>
        <taxon>Bacteria</taxon>
        <taxon>Bacillati</taxon>
        <taxon>Actinomycetota</taxon>
        <taxon>Actinomycetes</taxon>
        <taxon>Streptosporangiales</taxon>
        <taxon>Nocardiopsidaceae</taxon>
        <taxon>Nocardiopsis</taxon>
    </lineage>
</organism>
<evidence type="ECO:0000256" key="2">
    <source>
        <dbReference type="ARBA" id="ARBA00022679"/>
    </source>
</evidence>
<proteinExistence type="inferred from homology"/>
<dbReference type="Gene3D" id="3.40.50.10840">
    <property type="entry name" value="Putative sugar-binding, N-terminal domain"/>
    <property type="match status" value="1"/>
</dbReference>
<name>A0ABT4TGG3_9ACTN</name>
<dbReference type="GO" id="GO:0016301">
    <property type="term" value="F:kinase activity"/>
    <property type="evidence" value="ECO:0007669"/>
    <property type="project" value="UniProtKB-KW"/>
</dbReference>
<comment type="similarity">
    <text evidence="1">Belongs to the four-carbon acid sugar kinase family.</text>
</comment>
<keyword evidence="3" id="KW-0547">Nucleotide-binding</keyword>
<feature type="domain" description="Four-carbon acid sugar kinase N-terminal" evidence="7">
    <location>
        <begin position="4"/>
        <end position="222"/>
    </location>
</feature>
<protein>
    <submittedName>
        <fullName evidence="9">Four-carbon acid sugar kinase family protein</fullName>
    </submittedName>
</protein>
<reference evidence="9" key="1">
    <citation type="submission" date="2023-01" db="EMBL/GenBank/DDBJ databases">
        <title>Draft genome sequence of Nocardiopsis sp. LSu2-4 isolated from halophytes.</title>
        <authorList>
            <person name="Duangmal K."/>
            <person name="Chantavorakit T."/>
        </authorList>
    </citation>
    <scope>NUCLEOTIDE SEQUENCE</scope>
    <source>
        <strain evidence="9">LSu2-4</strain>
    </source>
</reference>
<dbReference type="Pfam" id="PF17042">
    <property type="entry name" value="NBD_C"/>
    <property type="match status" value="1"/>
</dbReference>
<sequence length="459" mass="47284">MARILVVADDLTGANATGARFARTGMRTATVTPEQVAAVADEYDVVVANLDSRHLPPEQAADLVTDVVEAVWPVDLVVKRVDSTLRGNVGAEVEAAWRAVRERVPERLAVRALAVPAFPATGRVTVDGVQLLDGVPLESSEVAADPFCPMDTGLVARILGRQTGLAVRHVPARQVTRELLMAELTAGDEPVVLCDAADESRIEDLAEAAAEARRTEGVVWVSVDPGPAGAALGYAMRLRGRAGAPGPLLAVVGSTTGLTRRQLEAVARTGPVRFVDVDPVLLAGTGGAEEGGEPVPDPGEYAEEVAAALRERLSGAVFPEFVVVRATAPPQGAPGADAALRALPGLLAGIVADAVRDVESDSGAHALPTGLYLTGGDLAASLLDELGVRSFAVAGEIVPLAVHGIIGGGPLDGVPAVTKGGLVGDATTAVECFGRLRRAAQARLHQVNAEVPEHILPKV</sequence>
<evidence type="ECO:0000256" key="1">
    <source>
        <dbReference type="ARBA" id="ARBA00005715"/>
    </source>
</evidence>
<dbReference type="Gene3D" id="3.40.980.20">
    <property type="entry name" value="Four-carbon acid sugar kinase, nucleotide binding domain"/>
    <property type="match status" value="1"/>
</dbReference>